<accession>A0A5J6HYY5</accession>
<feature type="domain" description="FAD-binding" evidence="3">
    <location>
        <begin position="4"/>
        <end position="329"/>
    </location>
</feature>
<dbReference type="GO" id="GO:0004497">
    <property type="term" value="F:monooxygenase activity"/>
    <property type="evidence" value="ECO:0007669"/>
    <property type="project" value="UniProtKB-KW"/>
</dbReference>
<dbReference type="AlphaFoldDB" id="A0A5J6HYY5"/>
<dbReference type="EMBL" id="CP023695">
    <property type="protein sequence ID" value="QEV21805.1"/>
    <property type="molecule type" value="Genomic_DNA"/>
</dbReference>
<evidence type="ECO:0000313" key="5">
    <source>
        <dbReference type="Proteomes" id="UP000326553"/>
    </source>
</evidence>
<evidence type="ECO:0000256" key="1">
    <source>
        <dbReference type="ARBA" id="ARBA00023002"/>
    </source>
</evidence>
<dbReference type="PANTHER" id="PTHR13789:SF309">
    <property type="entry name" value="PUTATIVE (AFU_ORTHOLOGUE AFUA_6G14510)-RELATED"/>
    <property type="match status" value="1"/>
</dbReference>
<proteinExistence type="predicted"/>
<reference evidence="4 5" key="1">
    <citation type="submission" date="2017-09" db="EMBL/GenBank/DDBJ databases">
        <authorList>
            <person name="Lee N."/>
            <person name="Cho B.-K."/>
        </authorList>
    </citation>
    <scope>NUCLEOTIDE SEQUENCE [LARGE SCALE GENOMIC DNA]</scope>
    <source>
        <strain evidence="4 5">ATCC 12461</strain>
    </source>
</reference>
<dbReference type="Gene3D" id="3.50.50.60">
    <property type="entry name" value="FAD/NAD(P)-binding domain"/>
    <property type="match status" value="1"/>
</dbReference>
<evidence type="ECO:0000313" key="4">
    <source>
        <dbReference type="EMBL" id="QEV21805.1"/>
    </source>
</evidence>
<protein>
    <submittedName>
        <fullName evidence="4">Salicylate hydroxylase</fullName>
    </submittedName>
</protein>
<name>A0A5J6HYY5_STRAD</name>
<organism evidence="4 5">
    <name type="scientific">Streptomyces alboniger</name>
    <dbReference type="NCBI Taxonomy" id="132473"/>
    <lineage>
        <taxon>Bacteria</taxon>
        <taxon>Bacillati</taxon>
        <taxon>Actinomycetota</taxon>
        <taxon>Actinomycetes</taxon>
        <taxon>Kitasatosporales</taxon>
        <taxon>Streptomycetaceae</taxon>
        <taxon>Streptomyces</taxon>
        <taxon>Streptomyces aurantiacus group</taxon>
    </lineage>
</organism>
<keyword evidence="1" id="KW-0560">Oxidoreductase</keyword>
<dbReference type="SUPFAM" id="SSF51905">
    <property type="entry name" value="FAD/NAD(P)-binding domain"/>
    <property type="match status" value="1"/>
</dbReference>
<dbReference type="Pfam" id="PF01494">
    <property type="entry name" value="FAD_binding_3"/>
    <property type="match status" value="1"/>
</dbReference>
<evidence type="ECO:0000259" key="3">
    <source>
        <dbReference type="Pfam" id="PF01494"/>
    </source>
</evidence>
<dbReference type="Proteomes" id="UP000326553">
    <property type="component" value="Chromosome"/>
</dbReference>
<dbReference type="PANTHER" id="PTHR13789">
    <property type="entry name" value="MONOOXYGENASE"/>
    <property type="match status" value="1"/>
</dbReference>
<evidence type="ECO:0000256" key="2">
    <source>
        <dbReference type="ARBA" id="ARBA00023033"/>
    </source>
</evidence>
<gene>
    <name evidence="4" type="ORF">CP975_33615</name>
</gene>
<dbReference type="GO" id="GO:0071949">
    <property type="term" value="F:FAD binding"/>
    <property type="evidence" value="ECO:0007669"/>
    <property type="project" value="InterPro"/>
</dbReference>
<dbReference type="InterPro" id="IPR002938">
    <property type="entry name" value="FAD-bd"/>
</dbReference>
<keyword evidence="2" id="KW-0503">Monooxygenase</keyword>
<dbReference type="OrthoDB" id="9782160at2"/>
<dbReference type="KEGG" id="salw:CP975_33615"/>
<keyword evidence="5" id="KW-1185">Reference proteome</keyword>
<sequence length="369" mass="39402">MAELRILIVGAGIAGLSLARALEGNGMSADVVERDGELRSAGTGLYLPANAVRALKQLGLGDELVGRAHPVTRQRILDHRGRVLAEFPLSTIWGEVGGCFAISRSELHVMLRSSLVAPGIRLGTAVTDISAEGTVTFSSGEQRTYDLVVGADGVGSTVRRTVFSHEAPRFLGQVCWRFVAEQTPESAGTTDWTARLGSGGRTFLTVPLDDDRVYCYADINSADPEAPAGDWRSLFAGFAGPVPSLLEQAGGAHFASLAEIAVTDWVRPRVVLIGDAAHACSPSMAQGGAMALEDALVLADLLSTATAETVSPALAAYQERRRARIQWVLAQNHRRDKARNLPSPLRNLTLRFGGERLVRTNHAPLHDTP</sequence>
<dbReference type="InterPro" id="IPR050493">
    <property type="entry name" value="FAD-dep_Monooxygenase_BioMet"/>
</dbReference>
<dbReference type="PRINTS" id="PR00420">
    <property type="entry name" value="RNGMNOXGNASE"/>
</dbReference>
<dbReference type="RefSeq" id="WP_055532908.1">
    <property type="nucleotide sequence ID" value="NZ_CP023695.1"/>
</dbReference>
<dbReference type="InterPro" id="IPR036188">
    <property type="entry name" value="FAD/NAD-bd_sf"/>
</dbReference>